<evidence type="ECO:0000256" key="9">
    <source>
        <dbReference type="SAM" id="Phobius"/>
    </source>
</evidence>
<dbReference type="GO" id="GO:0098552">
    <property type="term" value="C:side of membrane"/>
    <property type="evidence" value="ECO:0007669"/>
    <property type="project" value="UniProtKB-KW"/>
</dbReference>
<keyword evidence="9" id="KW-0812">Transmembrane</keyword>
<evidence type="ECO:0000256" key="6">
    <source>
        <dbReference type="ARBA" id="ARBA00023136"/>
    </source>
</evidence>
<protein>
    <recommendedName>
        <fullName evidence="13">Neuritin</fullName>
    </recommendedName>
</protein>
<dbReference type="PANTHER" id="PTHR15902">
    <property type="entry name" value="NEURITIN-RELATED"/>
    <property type="match status" value="1"/>
</dbReference>
<evidence type="ECO:0000256" key="1">
    <source>
        <dbReference type="ARBA" id="ARBA00004609"/>
    </source>
</evidence>
<keyword evidence="7" id="KW-0325">Glycoprotein</keyword>
<dbReference type="EMBL" id="WNTK01000008">
    <property type="protein sequence ID" value="KAG9479289.1"/>
    <property type="molecule type" value="Genomic_DNA"/>
</dbReference>
<evidence type="ECO:0000256" key="8">
    <source>
        <dbReference type="ARBA" id="ARBA00023288"/>
    </source>
</evidence>
<evidence type="ECO:0000256" key="4">
    <source>
        <dbReference type="ARBA" id="ARBA00022622"/>
    </source>
</evidence>
<evidence type="ECO:0000313" key="11">
    <source>
        <dbReference type="EMBL" id="KAG9479289.1"/>
    </source>
</evidence>
<sequence length="143" mass="15666">MGVHLNGRYILLVLAVHIAYLVQAVRAAGKCDAVFKGFSNCLLTMGDKMEIYSRGMEEEKNLNTICSYWNEFHVCAVTVLADCHEGAADMWEKVKTDSKKLSIEGSLFQMCGGSNGSAGPRASYLAILPLLLLSLSALLTWIF</sequence>
<comment type="subcellular location">
    <subcellularLocation>
        <location evidence="1">Cell membrane</location>
        <topology evidence="1">Lipid-anchor</topology>
        <topology evidence="1">GPI-anchor</topology>
    </subcellularLocation>
</comment>
<gene>
    <name evidence="11" type="ORF">GDO78_012780</name>
</gene>
<keyword evidence="4" id="KW-0336">GPI-anchor</keyword>
<reference evidence="11" key="1">
    <citation type="thesis" date="2020" institute="ProQuest LLC" country="789 East Eisenhower Parkway, Ann Arbor, MI, USA">
        <title>Comparative Genomics and Chromosome Evolution.</title>
        <authorList>
            <person name="Mudd A.B."/>
        </authorList>
    </citation>
    <scope>NUCLEOTIDE SEQUENCE</scope>
    <source>
        <strain evidence="11">HN-11 Male</strain>
        <tissue evidence="11">Kidney and liver</tissue>
    </source>
</reference>
<dbReference type="GO" id="GO:0005886">
    <property type="term" value="C:plasma membrane"/>
    <property type="evidence" value="ECO:0007669"/>
    <property type="project" value="UniProtKB-SubCell"/>
</dbReference>
<keyword evidence="12" id="KW-1185">Reference proteome</keyword>
<dbReference type="OrthoDB" id="9928047at2759"/>
<proteinExistence type="inferred from homology"/>
<evidence type="ECO:0000256" key="7">
    <source>
        <dbReference type="ARBA" id="ARBA00023180"/>
    </source>
</evidence>
<evidence type="ECO:0000256" key="3">
    <source>
        <dbReference type="ARBA" id="ARBA00022475"/>
    </source>
</evidence>
<evidence type="ECO:0000313" key="12">
    <source>
        <dbReference type="Proteomes" id="UP000770717"/>
    </source>
</evidence>
<dbReference type="AlphaFoldDB" id="A0A8J6F1E3"/>
<dbReference type="Pfam" id="PF15056">
    <property type="entry name" value="NRN1"/>
    <property type="match status" value="1"/>
</dbReference>
<accession>A0A8J6F1E3</accession>
<keyword evidence="8" id="KW-0449">Lipoprotein</keyword>
<evidence type="ECO:0000256" key="2">
    <source>
        <dbReference type="ARBA" id="ARBA00008377"/>
    </source>
</evidence>
<organism evidence="11 12">
    <name type="scientific">Eleutherodactylus coqui</name>
    <name type="common">Puerto Rican coqui</name>
    <dbReference type="NCBI Taxonomy" id="57060"/>
    <lineage>
        <taxon>Eukaryota</taxon>
        <taxon>Metazoa</taxon>
        <taxon>Chordata</taxon>
        <taxon>Craniata</taxon>
        <taxon>Vertebrata</taxon>
        <taxon>Euteleostomi</taxon>
        <taxon>Amphibia</taxon>
        <taxon>Batrachia</taxon>
        <taxon>Anura</taxon>
        <taxon>Neobatrachia</taxon>
        <taxon>Hyloidea</taxon>
        <taxon>Eleutherodactylidae</taxon>
        <taxon>Eleutherodactylinae</taxon>
        <taxon>Eleutherodactylus</taxon>
        <taxon>Eleutherodactylus</taxon>
    </lineage>
</organism>
<keyword evidence="5 10" id="KW-0732">Signal</keyword>
<evidence type="ECO:0008006" key="13">
    <source>
        <dbReference type="Google" id="ProtNLM"/>
    </source>
</evidence>
<feature type="chain" id="PRO_5035232454" description="Neuritin" evidence="10">
    <location>
        <begin position="28"/>
        <end position="143"/>
    </location>
</feature>
<evidence type="ECO:0000256" key="10">
    <source>
        <dbReference type="SAM" id="SignalP"/>
    </source>
</evidence>
<keyword evidence="3" id="KW-1003">Cell membrane</keyword>
<comment type="similarity">
    <text evidence="2">Belongs to the neuritin family.</text>
</comment>
<feature type="transmembrane region" description="Helical" evidence="9">
    <location>
        <begin position="122"/>
        <end position="142"/>
    </location>
</feature>
<keyword evidence="6 9" id="KW-0472">Membrane</keyword>
<comment type="caution">
    <text evidence="11">The sequence shown here is derived from an EMBL/GenBank/DDBJ whole genome shotgun (WGS) entry which is preliminary data.</text>
</comment>
<dbReference type="Proteomes" id="UP000770717">
    <property type="component" value="Unassembled WGS sequence"/>
</dbReference>
<feature type="signal peptide" evidence="10">
    <location>
        <begin position="1"/>
        <end position="27"/>
    </location>
</feature>
<name>A0A8J6F1E3_ELECQ</name>
<dbReference type="InterPro" id="IPR026144">
    <property type="entry name" value="Neuritin_fam"/>
</dbReference>
<dbReference type="GO" id="GO:1990138">
    <property type="term" value="P:neuron projection extension"/>
    <property type="evidence" value="ECO:0007669"/>
    <property type="project" value="TreeGrafter"/>
</dbReference>
<evidence type="ECO:0000256" key="5">
    <source>
        <dbReference type="ARBA" id="ARBA00022729"/>
    </source>
</evidence>
<keyword evidence="9" id="KW-1133">Transmembrane helix</keyword>
<dbReference type="PANTHER" id="PTHR15902:SF1">
    <property type="entry name" value="NEURITIN"/>
    <property type="match status" value="1"/>
</dbReference>